<dbReference type="InterPro" id="IPR006311">
    <property type="entry name" value="TAT_signal"/>
</dbReference>
<evidence type="ECO:0000256" key="1">
    <source>
        <dbReference type="SAM" id="SignalP"/>
    </source>
</evidence>
<evidence type="ECO:0000313" key="2">
    <source>
        <dbReference type="EMBL" id="AXE33303.1"/>
    </source>
</evidence>
<sequence length="171" mass="18596">MASRRQFLKAGAFGGAALLIAGYWAAPAADPEAEAVAGLSWLRPADAQIVMALAPVLLDLAELPVAKVAQGVDQAISGLPLATQEEIRQMFDLLGNRWARRWLAGVRAPWRMAGAMESARFLQRWRESRFALQNSVYQGLHRLIHAGWYGSPASWAALGYQQPAAVMGMLP</sequence>
<evidence type="ECO:0000313" key="3">
    <source>
        <dbReference type="Proteomes" id="UP000252038"/>
    </source>
</evidence>
<dbReference type="AlphaFoldDB" id="A0A344UDF5"/>
<dbReference type="PROSITE" id="PS51318">
    <property type="entry name" value="TAT"/>
    <property type="match status" value="1"/>
</dbReference>
<dbReference type="EMBL" id="CP029554">
    <property type="protein sequence ID" value="AXE33303.1"/>
    <property type="molecule type" value="Genomic_DNA"/>
</dbReference>
<reference evidence="2 3" key="1">
    <citation type="submission" date="2018-05" db="EMBL/GenBank/DDBJ databases">
        <title>Genome sequencing, assembly and analysis of the novel insecticidal bacterium, Chromobacterium phragmitis.</title>
        <authorList>
            <person name="Sparks M.E."/>
            <person name="Blackburn M.B."/>
            <person name="Gundersen-Rindal D.E."/>
        </authorList>
    </citation>
    <scope>NUCLEOTIDE SEQUENCE [LARGE SCALE GENOMIC DNA]</scope>
    <source>
        <strain evidence="2">IIBBL 274-1</strain>
    </source>
</reference>
<organism evidence="2 3">
    <name type="scientific">Chromobacterium phragmitis</name>
    <dbReference type="NCBI Taxonomy" id="2202141"/>
    <lineage>
        <taxon>Bacteria</taxon>
        <taxon>Pseudomonadati</taxon>
        <taxon>Pseudomonadota</taxon>
        <taxon>Betaproteobacteria</taxon>
        <taxon>Neisseriales</taxon>
        <taxon>Chromobacteriaceae</taxon>
        <taxon>Chromobacterium</taxon>
    </lineage>
</organism>
<protein>
    <recommendedName>
        <fullName evidence="4">Twin-arginine translocation pathway signal protein</fullName>
    </recommendedName>
</protein>
<proteinExistence type="predicted"/>
<gene>
    <name evidence="2" type="ORF">DK843_02630</name>
</gene>
<dbReference type="NCBIfam" id="TIGR01409">
    <property type="entry name" value="TAT_signal_seq"/>
    <property type="match status" value="1"/>
</dbReference>
<dbReference type="Proteomes" id="UP000252038">
    <property type="component" value="Chromosome"/>
</dbReference>
<keyword evidence="1" id="KW-0732">Signal</keyword>
<feature type="signal peptide" evidence="1">
    <location>
        <begin position="1"/>
        <end position="28"/>
    </location>
</feature>
<dbReference type="RefSeq" id="WP_114072462.1">
    <property type="nucleotide sequence ID" value="NZ_CP029554.1"/>
</dbReference>
<accession>A0A344UDF5</accession>
<dbReference type="KEGG" id="chrb:DK843_02630"/>
<evidence type="ECO:0008006" key="4">
    <source>
        <dbReference type="Google" id="ProtNLM"/>
    </source>
</evidence>
<name>A0A344UDF5_9NEIS</name>
<dbReference type="InterPro" id="IPR019546">
    <property type="entry name" value="TAT_signal_bac_arc"/>
</dbReference>
<feature type="chain" id="PRO_5016806313" description="Twin-arginine translocation pathway signal protein" evidence="1">
    <location>
        <begin position="29"/>
        <end position="171"/>
    </location>
</feature>